<proteinExistence type="predicted"/>
<dbReference type="AlphaFoldDB" id="A0A2N1NRF1"/>
<gene>
    <name evidence="1" type="ORF">RhiirC2_772486</name>
</gene>
<dbReference type="VEuPathDB" id="FungiDB:FUN_014367"/>
<dbReference type="VEuPathDB" id="FungiDB:RhiirFUN_007831"/>
<evidence type="ECO:0000313" key="2">
    <source>
        <dbReference type="Proteomes" id="UP000233469"/>
    </source>
</evidence>
<comment type="caution">
    <text evidence="1">The sequence shown here is derived from an EMBL/GenBank/DDBJ whole genome shotgun (WGS) entry which is preliminary data.</text>
</comment>
<dbReference type="Gene3D" id="3.60.10.10">
    <property type="entry name" value="Endonuclease/exonuclease/phosphatase"/>
    <property type="match status" value="1"/>
</dbReference>
<sequence>MKLILQYFDMVHIREKFNHKQTPTFYHVDKNNTPSTIDYIFGSKNLCNNVTEFRILNNNNWYTSDHKVILTSIDHLNTNLAKNTKFFNLSRDTTNHKDQYNTKDMDSEQWNIFQREINNHKYTTFDDYSNDPAVTDPSIQNFINMRMNQIIQDIKDALTVANTKKNDFLEVNNTLNQNENDYIDLKDIFDAFNKHWKYKRKWLIKLLKLYRLLLNWNMRPFLLDTDIELNRIISLITQLEHAINKQLHLDRSTWDTEQITKFINKRDDNIKNNNKRMLNSILERHPRKITLDRIKYIEDEEIKFSNDKDKITEITNN</sequence>
<evidence type="ECO:0000313" key="1">
    <source>
        <dbReference type="EMBL" id="PKK76468.1"/>
    </source>
</evidence>
<name>A0A2N1NRF1_9GLOM</name>
<reference evidence="1 2" key="2">
    <citation type="submission" date="2017-10" db="EMBL/GenBank/DDBJ databases">
        <title>Extensive intraspecific genome diversity in a model arbuscular mycorrhizal fungus.</title>
        <authorList>
            <person name="Chen E.C.H."/>
            <person name="Morin E."/>
            <person name="Baudet D."/>
            <person name="Noel J."/>
            <person name="Ndikumana S."/>
            <person name="Charron P."/>
            <person name="St-Onge C."/>
            <person name="Giorgi J."/>
            <person name="Grigoriev I.V."/>
            <person name="Roux C."/>
            <person name="Martin F.M."/>
            <person name="Corradi N."/>
        </authorList>
    </citation>
    <scope>NUCLEOTIDE SEQUENCE [LARGE SCALE GENOMIC DNA]</scope>
    <source>
        <strain evidence="1 2">C2</strain>
    </source>
</reference>
<organism evidence="1 2">
    <name type="scientific">Rhizophagus irregularis</name>
    <dbReference type="NCBI Taxonomy" id="588596"/>
    <lineage>
        <taxon>Eukaryota</taxon>
        <taxon>Fungi</taxon>
        <taxon>Fungi incertae sedis</taxon>
        <taxon>Mucoromycota</taxon>
        <taxon>Glomeromycotina</taxon>
        <taxon>Glomeromycetes</taxon>
        <taxon>Glomerales</taxon>
        <taxon>Glomeraceae</taxon>
        <taxon>Rhizophagus</taxon>
    </lineage>
</organism>
<dbReference type="EMBL" id="LLXL01000183">
    <property type="protein sequence ID" value="PKK76468.1"/>
    <property type="molecule type" value="Genomic_DNA"/>
</dbReference>
<dbReference type="VEuPathDB" id="FungiDB:RhiirA1_461028"/>
<dbReference type="SUPFAM" id="SSF56219">
    <property type="entry name" value="DNase I-like"/>
    <property type="match status" value="1"/>
</dbReference>
<reference evidence="1 2" key="1">
    <citation type="submission" date="2016-04" db="EMBL/GenBank/DDBJ databases">
        <title>Genome analyses suggest a sexual origin of heterokaryosis in a supposedly ancient asexual fungus.</title>
        <authorList>
            <person name="Ropars J."/>
            <person name="Sedzielewska K."/>
            <person name="Noel J."/>
            <person name="Charron P."/>
            <person name="Farinelli L."/>
            <person name="Marton T."/>
            <person name="Kruger M."/>
            <person name="Pelin A."/>
            <person name="Brachmann A."/>
            <person name="Corradi N."/>
        </authorList>
    </citation>
    <scope>NUCLEOTIDE SEQUENCE [LARGE SCALE GENOMIC DNA]</scope>
    <source>
        <strain evidence="1 2">C2</strain>
    </source>
</reference>
<dbReference type="InterPro" id="IPR036691">
    <property type="entry name" value="Endo/exonu/phosph_ase_sf"/>
</dbReference>
<dbReference type="Proteomes" id="UP000233469">
    <property type="component" value="Unassembled WGS sequence"/>
</dbReference>
<evidence type="ECO:0008006" key="3">
    <source>
        <dbReference type="Google" id="ProtNLM"/>
    </source>
</evidence>
<protein>
    <recommendedName>
        <fullName evidence="3">Endonuclease/exonuclease/phosphatase domain-containing protein</fullName>
    </recommendedName>
</protein>
<accession>A0A2N1NRF1</accession>